<keyword evidence="2" id="KW-0812">Transmembrane</keyword>
<protein>
    <submittedName>
        <fullName evidence="4">GAF domain-containing protein</fullName>
    </submittedName>
</protein>
<evidence type="ECO:0000256" key="2">
    <source>
        <dbReference type="SAM" id="Phobius"/>
    </source>
</evidence>
<feature type="transmembrane region" description="Helical" evidence="2">
    <location>
        <begin position="204"/>
        <end position="224"/>
    </location>
</feature>
<dbReference type="SMART" id="SM00065">
    <property type="entry name" value="GAF"/>
    <property type="match status" value="2"/>
</dbReference>
<evidence type="ECO:0000259" key="3">
    <source>
        <dbReference type="PROSITE" id="PS50113"/>
    </source>
</evidence>
<proteinExistence type="predicted"/>
<dbReference type="Pfam" id="PF08448">
    <property type="entry name" value="PAS_4"/>
    <property type="match status" value="1"/>
</dbReference>
<keyword evidence="2" id="KW-0472">Membrane</keyword>
<dbReference type="Pfam" id="PF01590">
    <property type="entry name" value="GAF"/>
    <property type="match status" value="1"/>
</dbReference>
<dbReference type="RefSeq" id="WP_377586328.1">
    <property type="nucleotide sequence ID" value="NZ_JBHTKA010000016.1"/>
</dbReference>
<dbReference type="Proteomes" id="UP001597112">
    <property type="component" value="Unassembled WGS sequence"/>
</dbReference>
<feature type="coiled-coil region" evidence="1">
    <location>
        <begin position="809"/>
        <end position="836"/>
    </location>
</feature>
<accession>A0ABW3KDN2</accession>
<dbReference type="PROSITE" id="PS50113">
    <property type="entry name" value="PAC"/>
    <property type="match status" value="1"/>
</dbReference>
<comment type="caution">
    <text evidence="4">The sequence shown here is derived from an EMBL/GenBank/DDBJ whole genome shotgun (WGS) entry which is preliminary data.</text>
</comment>
<sequence>MKNRALKYTIAFGAIGLLIAVLIAYVERRTVSTYQRNLPYISLGDNVKNRVTQGHLWFEELMAGDASLNFERDVLTVFNSSKDILQSAYDGKENELGKFAKSDDEETQVIIKESLVSLDKLLSTAKERWKFKQQAKTTVSTPAVLDSTGAVIQPAITTSTGEEAGGVLDQEFDTNYANFQSKMDRLIDHINVNVKSDASFIDTLSWISIISLLIAFAFLCVMLYRLQASSDKLVQENKQRLDSQSKDVGALTGFVESISAGNYNVELDALADEDLGNTLLTMRNKLRNNAEDDRKRNWSTTGLAQVGEILRTSTSSTEELFDNIIRFVVKYTKSNQGGLFILNEDENDKSLDLVACYAFERKKFLKKKVTAGEGLVGQCYMEGERIYLLEVPQEYISITSGLGGSNPNALLMVPLKVNEQIYGVIELATFGKYQDYEIELVEKLAESIASTISTVRANESTRVLLERTQQQAEEMRAQEEEMRQNMEELEATQEEMRRKEKHIQAMLDGEKQRNEISQRNRKVLMELTKNRDVQSGNWNAALEKITSAICNQLHVSRCSVWSINDLRNRLKNEKLYSQRDRSFTSGNELLAKDYPGYFEALTREDVIVANDALTNAATREFAATYFNTLDIQSLLDVPFFNEGRIAGVICCEHQYEQKQWTEEDIEFLKSCADLVTVAFNTMKINSMIESLNGAQETLQTIIDNIPRAVFWKDKELRFQGCNRIFAQVAGKKSHKELLGFTDFDMPWKDHAEAYRADDLSVMNSRKARIDMEEKNTNSNGEVSWVLTSKVPIMNQHGEVTAVLGMFEDITERKRREEDIQGKLKELEQLKKMLESRTN</sequence>
<dbReference type="InterPro" id="IPR013656">
    <property type="entry name" value="PAS_4"/>
</dbReference>
<dbReference type="Gene3D" id="3.30.450.40">
    <property type="match status" value="2"/>
</dbReference>
<dbReference type="InterPro" id="IPR003018">
    <property type="entry name" value="GAF"/>
</dbReference>
<keyword evidence="1" id="KW-0175">Coiled coil</keyword>
<feature type="transmembrane region" description="Helical" evidence="2">
    <location>
        <begin position="6"/>
        <end position="26"/>
    </location>
</feature>
<dbReference type="EMBL" id="JBHTKA010000016">
    <property type="protein sequence ID" value="MFD1003530.1"/>
    <property type="molecule type" value="Genomic_DNA"/>
</dbReference>
<dbReference type="Pfam" id="PF13185">
    <property type="entry name" value="GAF_2"/>
    <property type="match status" value="1"/>
</dbReference>
<feature type="coiled-coil region" evidence="1">
    <location>
        <begin position="458"/>
        <end position="506"/>
    </location>
</feature>
<feature type="domain" description="PAC" evidence="3">
    <location>
        <begin position="769"/>
        <end position="821"/>
    </location>
</feature>
<evidence type="ECO:0000313" key="4">
    <source>
        <dbReference type="EMBL" id="MFD1003530.1"/>
    </source>
</evidence>
<gene>
    <name evidence="4" type="ORF">ACFQ21_29665</name>
</gene>
<evidence type="ECO:0000313" key="5">
    <source>
        <dbReference type="Proteomes" id="UP001597112"/>
    </source>
</evidence>
<dbReference type="SUPFAM" id="SSF55781">
    <property type="entry name" value="GAF domain-like"/>
    <property type="match status" value="2"/>
</dbReference>
<dbReference type="InterPro" id="IPR000014">
    <property type="entry name" value="PAS"/>
</dbReference>
<dbReference type="InterPro" id="IPR001610">
    <property type="entry name" value="PAC"/>
</dbReference>
<dbReference type="InterPro" id="IPR035965">
    <property type="entry name" value="PAS-like_dom_sf"/>
</dbReference>
<dbReference type="NCBIfam" id="TIGR00229">
    <property type="entry name" value="sensory_box"/>
    <property type="match status" value="1"/>
</dbReference>
<dbReference type="SUPFAM" id="SSF55785">
    <property type="entry name" value="PYP-like sensor domain (PAS domain)"/>
    <property type="match status" value="1"/>
</dbReference>
<dbReference type="InterPro" id="IPR029016">
    <property type="entry name" value="GAF-like_dom_sf"/>
</dbReference>
<dbReference type="Gene3D" id="3.30.450.20">
    <property type="entry name" value="PAS domain"/>
    <property type="match status" value="1"/>
</dbReference>
<organism evidence="4 5">
    <name type="scientific">Ohtaekwangia kribbensis</name>
    <dbReference type="NCBI Taxonomy" id="688913"/>
    <lineage>
        <taxon>Bacteria</taxon>
        <taxon>Pseudomonadati</taxon>
        <taxon>Bacteroidota</taxon>
        <taxon>Cytophagia</taxon>
        <taxon>Cytophagales</taxon>
        <taxon>Fulvivirgaceae</taxon>
        <taxon>Ohtaekwangia</taxon>
    </lineage>
</organism>
<dbReference type="SMART" id="SM00086">
    <property type="entry name" value="PAC"/>
    <property type="match status" value="1"/>
</dbReference>
<name>A0ABW3KDN2_9BACT</name>
<keyword evidence="2" id="KW-1133">Transmembrane helix</keyword>
<keyword evidence="5" id="KW-1185">Reference proteome</keyword>
<evidence type="ECO:0000256" key="1">
    <source>
        <dbReference type="SAM" id="Coils"/>
    </source>
</evidence>
<reference evidence="5" key="1">
    <citation type="journal article" date="2019" name="Int. J. Syst. Evol. Microbiol.">
        <title>The Global Catalogue of Microorganisms (GCM) 10K type strain sequencing project: providing services to taxonomists for standard genome sequencing and annotation.</title>
        <authorList>
            <consortium name="The Broad Institute Genomics Platform"/>
            <consortium name="The Broad Institute Genome Sequencing Center for Infectious Disease"/>
            <person name="Wu L."/>
            <person name="Ma J."/>
        </authorList>
    </citation>
    <scope>NUCLEOTIDE SEQUENCE [LARGE SCALE GENOMIC DNA]</scope>
    <source>
        <strain evidence="5">CCUG 58938</strain>
    </source>
</reference>
<dbReference type="InterPro" id="IPR000700">
    <property type="entry name" value="PAS-assoc_C"/>
</dbReference>